<reference evidence="1 2" key="1">
    <citation type="submission" date="2019-10" db="EMBL/GenBank/DDBJ databases">
        <title>Cognatihalovulum marinum gen. nov. sp. nov., a new member of the family Rhodobacteraceae isolated from deep seawater of the Northwest Indian Ocean.</title>
        <authorList>
            <person name="Ruan C."/>
            <person name="Wang J."/>
            <person name="Zheng X."/>
            <person name="Song L."/>
            <person name="Zhu Y."/>
            <person name="Huang Y."/>
            <person name="Lu Z."/>
            <person name="Du W."/>
            <person name="Huang L."/>
            <person name="Dai X."/>
        </authorList>
    </citation>
    <scope>NUCLEOTIDE SEQUENCE [LARGE SCALE GENOMIC DNA]</scope>
    <source>
        <strain evidence="1 2">2CG4</strain>
    </source>
</reference>
<dbReference type="InterPro" id="IPR009409">
    <property type="entry name" value="DUF1059"/>
</dbReference>
<protein>
    <submittedName>
        <fullName evidence="1">DUF1059 domain-containing protein</fullName>
    </submittedName>
</protein>
<organism evidence="1 2">
    <name type="scientific">Halovulum marinum</name>
    <dbReference type="NCBI Taxonomy" id="2662447"/>
    <lineage>
        <taxon>Bacteria</taxon>
        <taxon>Pseudomonadati</taxon>
        <taxon>Pseudomonadota</taxon>
        <taxon>Alphaproteobacteria</taxon>
        <taxon>Rhodobacterales</taxon>
        <taxon>Paracoccaceae</taxon>
        <taxon>Halovulum</taxon>
    </lineage>
</organism>
<proteinExistence type="predicted"/>
<evidence type="ECO:0000313" key="1">
    <source>
        <dbReference type="EMBL" id="MSU90386.1"/>
    </source>
</evidence>
<dbReference type="Pfam" id="PF06348">
    <property type="entry name" value="DUF1059"/>
    <property type="match status" value="1"/>
</dbReference>
<keyword evidence="2" id="KW-1185">Reference proteome</keyword>
<name>A0A6L5Z1E3_9RHOB</name>
<dbReference type="EMBL" id="WIND01000009">
    <property type="protein sequence ID" value="MSU90386.1"/>
    <property type="molecule type" value="Genomic_DNA"/>
</dbReference>
<gene>
    <name evidence="1" type="ORF">GE300_12290</name>
</gene>
<dbReference type="Proteomes" id="UP000474957">
    <property type="component" value="Unassembled WGS sequence"/>
</dbReference>
<dbReference type="RefSeq" id="WP_154446882.1">
    <property type="nucleotide sequence ID" value="NZ_WIND01000009.1"/>
</dbReference>
<comment type="caution">
    <text evidence="1">The sequence shown here is derived from an EMBL/GenBank/DDBJ whole genome shotgun (WGS) entry which is preliminary data.</text>
</comment>
<accession>A0A6L5Z1E3</accession>
<sequence length="57" mass="6308">MTKVLKCGDLMPGCTFQAKAETEDEILQAAATHAREAHNLEPTPELVEKVRSAIREE</sequence>
<dbReference type="AlphaFoldDB" id="A0A6L5Z1E3"/>
<evidence type="ECO:0000313" key="2">
    <source>
        <dbReference type="Proteomes" id="UP000474957"/>
    </source>
</evidence>